<comment type="caution">
    <text evidence="4">The sequence shown here is derived from an EMBL/GenBank/DDBJ whole genome shotgun (WGS) entry which is preliminary data.</text>
</comment>
<evidence type="ECO:0000313" key="4">
    <source>
        <dbReference type="EMBL" id="KAK1378804.1"/>
    </source>
</evidence>
<organism evidence="4 5">
    <name type="scientific">Heracleum sosnowskyi</name>
    <dbReference type="NCBI Taxonomy" id="360622"/>
    <lineage>
        <taxon>Eukaryota</taxon>
        <taxon>Viridiplantae</taxon>
        <taxon>Streptophyta</taxon>
        <taxon>Embryophyta</taxon>
        <taxon>Tracheophyta</taxon>
        <taxon>Spermatophyta</taxon>
        <taxon>Magnoliopsida</taxon>
        <taxon>eudicotyledons</taxon>
        <taxon>Gunneridae</taxon>
        <taxon>Pentapetalae</taxon>
        <taxon>asterids</taxon>
        <taxon>campanulids</taxon>
        <taxon>Apiales</taxon>
        <taxon>Apiaceae</taxon>
        <taxon>Apioideae</taxon>
        <taxon>apioid superclade</taxon>
        <taxon>Tordylieae</taxon>
        <taxon>Tordyliinae</taxon>
        <taxon>Heracleum</taxon>
    </lineage>
</organism>
<dbReference type="PRINTS" id="PR00111">
    <property type="entry name" value="ABHYDROLASE"/>
</dbReference>
<dbReference type="AlphaFoldDB" id="A0AAD8I455"/>
<dbReference type="InterPro" id="IPR000639">
    <property type="entry name" value="Epox_hydrolase-like"/>
</dbReference>
<comment type="similarity">
    <text evidence="2">Belongs to the AB hydrolase superfamily. Epoxide hydrolase family.</text>
</comment>
<evidence type="ECO:0000259" key="3">
    <source>
        <dbReference type="Pfam" id="PF00561"/>
    </source>
</evidence>
<reference evidence="4" key="1">
    <citation type="submission" date="2023-02" db="EMBL/GenBank/DDBJ databases">
        <title>Genome of toxic invasive species Heracleum sosnowskyi carries increased number of genes despite the absence of recent whole-genome duplications.</title>
        <authorList>
            <person name="Schelkunov M."/>
            <person name="Shtratnikova V."/>
            <person name="Makarenko M."/>
            <person name="Klepikova A."/>
            <person name="Omelchenko D."/>
            <person name="Novikova G."/>
            <person name="Obukhova E."/>
            <person name="Bogdanov V."/>
            <person name="Penin A."/>
            <person name="Logacheva M."/>
        </authorList>
    </citation>
    <scope>NUCLEOTIDE SEQUENCE</scope>
    <source>
        <strain evidence="4">Hsosn_3</strain>
        <tissue evidence="4">Leaf</tissue>
    </source>
</reference>
<protein>
    <submittedName>
        <fullName evidence="4">Bifunctional epoxide hydrolase 2-like</fullName>
    </submittedName>
</protein>
<feature type="domain" description="AB hydrolase-1" evidence="3">
    <location>
        <begin position="30"/>
        <end position="302"/>
    </location>
</feature>
<keyword evidence="5" id="KW-1185">Reference proteome</keyword>
<accession>A0AAD8I455</accession>
<dbReference type="Pfam" id="PF00561">
    <property type="entry name" value="Abhydrolase_1"/>
    <property type="match status" value="1"/>
</dbReference>
<dbReference type="Proteomes" id="UP001237642">
    <property type="component" value="Unassembled WGS sequence"/>
</dbReference>
<dbReference type="PRINTS" id="PR00412">
    <property type="entry name" value="EPOXHYDRLASE"/>
</dbReference>
<reference evidence="4" key="2">
    <citation type="submission" date="2023-05" db="EMBL/GenBank/DDBJ databases">
        <authorList>
            <person name="Schelkunov M.I."/>
        </authorList>
    </citation>
    <scope>NUCLEOTIDE SEQUENCE</scope>
    <source>
        <strain evidence="4">Hsosn_3</strain>
        <tissue evidence="4">Leaf</tissue>
    </source>
</reference>
<dbReference type="InterPro" id="IPR029058">
    <property type="entry name" value="AB_hydrolase_fold"/>
</dbReference>
<name>A0AAD8I455_9APIA</name>
<dbReference type="InterPro" id="IPR000073">
    <property type="entry name" value="AB_hydrolase_1"/>
</dbReference>
<dbReference type="EMBL" id="JAUIZM010000006">
    <property type="protein sequence ID" value="KAK1378804.1"/>
    <property type="molecule type" value="Genomic_DNA"/>
</dbReference>
<dbReference type="SUPFAM" id="SSF53474">
    <property type="entry name" value="alpha/beta-Hydrolases"/>
    <property type="match status" value="1"/>
</dbReference>
<evidence type="ECO:0000256" key="2">
    <source>
        <dbReference type="ARBA" id="ARBA00038334"/>
    </source>
</evidence>
<evidence type="ECO:0000256" key="1">
    <source>
        <dbReference type="ARBA" id="ARBA00022801"/>
    </source>
</evidence>
<gene>
    <name evidence="4" type="ORF">POM88_025548</name>
</gene>
<dbReference type="Gene3D" id="3.40.50.1820">
    <property type="entry name" value="alpha/beta hydrolase"/>
    <property type="match status" value="1"/>
</dbReference>
<dbReference type="PANTHER" id="PTHR43329">
    <property type="entry name" value="EPOXIDE HYDROLASE"/>
    <property type="match status" value="1"/>
</dbReference>
<proteinExistence type="inferred from homology"/>
<evidence type="ECO:0000313" key="5">
    <source>
        <dbReference type="Proteomes" id="UP001237642"/>
    </source>
</evidence>
<keyword evidence="1 4" id="KW-0378">Hydrolase</keyword>
<dbReference type="GO" id="GO:0016787">
    <property type="term" value="F:hydrolase activity"/>
    <property type="evidence" value="ECO:0007669"/>
    <property type="project" value="UniProtKB-KW"/>
</dbReference>
<sequence length="322" mass="36508">MEKIEHKYIQVNGLKHHVADIGSSSGSPITILFLHGFPELWYTWRFQMIAVAKAGYRAIAPDYRGYGWSDTPSQPEKATFADFVSDMAAILDALDISKVFVIGQDVGGIVAYRFALCHPSRIHGIVTLGIPFMSPGPIEYHKLLPEGFYITRWQEPGRAEADFARFDAKTVVRNIYILFARSEIPIAPENQEIMDIVEPSTPLPSWFTEEDLAVYGAAYEKCGFQTALQVPYREFRRKENTEQPSNTPDLKVEAPALFITGEKDYVFKFPEMENYIKSGAVKMFVPSLETEYIPEGSHFISEQFPDKVNELILSFISKNIQD</sequence>